<dbReference type="OrthoDB" id="1926212at2759"/>
<dbReference type="RefSeq" id="XP_012653206.1">
    <property type="nucleotide sequence ID" value="XM_012797752.1"/>
</dbReference>
<sequence length="63" mass="7687">MYDDAIPFFQKVVQLDPKNRWAFRNMGNSFLKKKMYDDAITFFSNTVQLDRTTRHLNSWDYLF</sequence>
<gene>
    <name evidence="2" type="ORF">TTHERM_000188779</name>
</gene>
<dbReference type="SUPFAM" id="SSF48452">
    <property type="entry name" value="TPR-like"/>
    <property type="match status" value="1"/>
</dbReference>
<feature type="repeat" description="TPR" evidence="1">
    <location>
        <begin position="20"/>
        <end position="53"/>
    </location>
</feature>
<dbReference type="Pfam" id="PF14559">
    <property type="entry name" value="TPR_19"/>
    <property type="match status" value="1"/>
</dbReference>
<dbReference type="Proteomes" id="UP000009168">
    <property type="component" value="Unassembled WGS sequence"/>
</dbReference>
<dbReference type="EMBL" id="GG662693">
    <property type="protein sequence ID" value="EWS74233.1"/>
    <property type="molecule type" value="Genomic_DNA"/>
</dbReference>
<dbReference type="InterPro" id="IPR011990">
    <property type="entry name" value="TPR-like_helical_dom_sf"/>
</dbReference>
<evidence type="ECO:0000256" key="1">
    <source>
        <dbReference type="PROSITE-ProRule" id="PRU00339"/>
    </source>
</evidence>
<organism evidence="2 3">
    <name type="scientific">Tetrahymena thermophila (strain SB210)</name>
    <dbReference type="NCBI Taxonomy" id="312017"/>
    <lineage>
        <taxon>Eukaryota</taxon>
        <taxon>Sar</taxon>
        <taxon>Alveolata</taxon>
        <taxon>Ciliophora</taxon>
        <taxon>Intramacronucleata</taxon>
        <taxon>Oligohymenophorea</taxon>
        <taxon>Hymenostomatida</taxon>
        <taxon>Tetrahymenina</taxon>
        <taxon>Tetrahymenidae</taxon>
        <taxon>Tetrahymena</taxon>
    </lineage>
</organism>
<evidence type="ECO:0000313" key="2">
    <source>
        <dbReference type="EMBL" id="EWS74233.1"/>
    </source>
</evidence>
<dbReference type="PROSITE" id="PS50005">
    <property type="entry name" value="TPR"/>
    <property type="match status" value="1"/>
</dbReference>
<name>W7XCF1_TETTS</name>
<proteinExistence type="predicted"/>
<evidence type="ECO:0000313" key="3">
    <source>
        <dbReference type="Proteomes" id="UP000009168"/>
    </source>
</evidence>
<dbReference type="AlphaFoldDB" id="W7XCF1"/>
<reference evidence="3" key="1">
    <citation type="journal article" date="2006" name="PLoS Biol.">
        <title>Macronuclear genome sequence of the ciliate Tetrahymena thermophila, a model eukaryote.</title>
        <authorList>
            <person name="Eisen J.A."/>
            <person name="Coyne R.S."/>
            <person name="Wu M."/>
            <person name="Wu D."/>
            <person name="Thiagarajan M."/>
            <person name="Wortman J.R."/>
            <person name="Badger J.H."/>
            <person name="Ren Q."/>
            <person name="Amedeo P."/>
            <person name="Jones K.M."/>
            <person name="Tallon L.J."/>
            <person name="Delcher A.L."/>
            <person name="Salzberg S.L."/>
            <person name="Silva J.C."/>
            <person name="Haas B.J."/>
            <person name="Majoros W.H."/>
            <person name="Farzad M."/>
            <person name="Carlton J.M."/>
            <person name="Smith R.K. Jr."/>
            <person name="Garg J."/>
            <person name="Pearlman R.E."/>
            <person name="Karrer K.M."/>
            <person name="Sun L."/>
            <person name="Manning G."/>
            <person name="Elde N.C."/>
            <person name="Turkewitz A.P."/>
            <person name="Asai D.J."/>
            <person name="Wilkes D.E."/>
            <person name="Wang Y."/>
            <person name="Cai H."/>
            <person name="Collins K."/>
            <person name="Stewart B.A."/>
            <person name="Lee S.R."/>
            <person name="Wilamowska K."/>
            <person name="Weinberg Z."/>
            <person name="Ruzzo W.L."/>
            <person name="Wloga D."/>
            <person name="Gaertig J."/>
            <person name="Frankel J."/>
            <person name="Tsao C.-C."/>
            <person name="Gorovsky M.A."/>
            <person name="Keeling P.J."/>
            <person name="Waller R.F."/>
            <person name="Patron N.J."/>
            <person name="Cherry J.M."/>
            <person name="Stover N.A."/>
            <person name="Krieger C.J."/>
            <person name="del Toro C."/>
            <person name="Ryder H.F."/>
            <person name="Williamson S.C."/>
            <person name="Barbeau R.A."/>
            <person name="Hamilton E.P."/>
            <person name="Orias E."/>
        </authorList>
    </citation>
    <scope>NUCLEOTIDE SEQUENCE [LARGE SCALE GENOMIC DNA]</scope>
    <source>
        <strain evidence="3">SB210</strain>
    </source>
</reference>
<dbReference type="InterPro" id="IPR019734">
    <property type="entry name" value="TPR_rpt"/>
</dbReference>
<dbReference type="KEGG" id="tet:TTHERM_000188779"/>
<protein>
    <submittedName>
        <fullName evidence="2">Tetratricopeptide repeat protein</fullName>
    </submittedName>
</protein>
<dbReference type="GeneID" id="24437710"/>
<keyword evidence="1" id="KW-0802">TPR repeat</keyword>
<dbReference type="InParanoid" id="W7XCF1"/>
<dbReference type="Gene3D" id="1.25.40.10">
    <property type="entry name" value="Tetratricopeptide repeat domain"/>
    <property type="match status" value="1"/>
</dbReference>
<accession>W7XCF1</accession>
<keyword evidence="3" id="KW-1185">Reference proteome</keyword>